<accession>A0A397W5F1</accession>
<dbReference type="OrthoDB" id="432528at2759"/>
<evidence type="ECO:0000313" key="3">
    <source>
        <dbReference type="Proteomes" id="UP000266673"/>
    </source>
</evidence>
<gene>
    <name evidence="2" type="ORF">C2G38_2057165</name>
</gene>
<protein>
    <submittedName>
        <fullName evidence="2">Uncharacterized protein</fullName>
    </submittedName>
</protein>
<reference evidence="2 3" key="1">
    <citation type="submission" date="2018-06" db="EMBL/GenBank/DDBJ databases">
        <title>Comparative genomics reveals the genomic features of Rhizophagus irregularis, R. cerebriforme, R. diaphanum and Gigaspora rosea, and their symbiotic lifestyle signature.</title>
        <authorList>
            <person name="Morin E."/>
            <person name="San Clemente H."/>
            <person name="Chen E.C.H."/>
            <person name="De La Providencia I."/>
            <person name="Hainaut M."/>
            <person name="Kuo A."/>
            <person name="Kohler A."/>
            <person name="Murat C."/>
            <person name="Tang N."/>
            <person name="Roy S."/>
            <person name="Loubradou J."/>
            <person name="Henrissat B."/>
            <person name="Grigoriev I.V."/>
            <person name="Corradi N."/>
            <person name="Roux C."/>
            <person name="Martin F.M."/>
        </authorList>
    </citation>
    <scope>NUCLEOTIDE SEQUENCE [LARGE SCALE GENOMIC DNA]</scope>
    <source>
        <strain evidence="2 3">DAOM 194757</strain>
    </source>
</reference>
<evidence type="ECO:0000313" key="2">
    <source>
        <dbReference type="EMBL" id="RIB29272.1"/>
    </source>
</evidence>
<keyword evidence="1" id="KW-0472">Membrane</keyword>
<dbReference type="EMBL" id="QKWP01000042">
    <property type="protein sequence ID" value="RIB29272.1"/>
    <property type="molecule type" value="Genomic_DNA"/>
</dbReference>
<sequence length="59" mass="6654">MSWSTLVIPQSPPYYAYTATLLPSGLIIYIGGLDYLSDVYPVNMSEACLYMLLFLIFHS</sequence>
<evidence type="ECO:0000256" key="1">
    <source>
        <dbReference type="SAM" id="Phobius"/>
    </source>
</evidence>
<proteinExistence type="predicted"/>
<dbReference type="Proteomes" id="UP000266673">
    <property type="component" value="Unassembled WGS sequence"/>
</dbReference>
<dbReference type="AlphaFoldDB" id="A0A397W5F1"/>
<comment type="caution">
    <text evidence="2">The sequence shown here is derived from an EMBL/GenBank/DDBJ whole genome shotgun (WGS) entry which is preliminary data.</text>
</comment>
<organism evidence="2 3">
    <name type="scientific">Gigaspora rosea</name>
    <dbReference type="NCBI Taxonomy" id="44941"/>
    <lineage>
        <taxon>Eukaryota</taxon>
        <taxon>Fungi</taxon>
        <taxon>Fungi incertae sedis</taxon>
        <taxon>Mucoromycota</taxon>
        <taxon>Glomeromycotina</taxon>
        <taxon>Glomeromycetes</taxon>
        <taxon>Diversisporales</taxon>
        <taxon>Gigasporaceae</taxon>
        <taxon>Gigaspora</taxon>
    </lineage>
</organism>
<feature type="transmembrane region" description="Helical" evidence="1">
    <location>
        <begin position="39"/>
        <end position="57"/>
    </location>
</feature>
<name>A0A397W5F1_9GLOM</name>
<keyword evidence="1" id="KW-1133">Transmembrane helix</keyword>
<feature type="transmembrane region" description="Helical" evidence="1">
    <location>
        <begin position="12"/>
        <end position="33"/>
    </location>
</feature>
<keyword evidence="3" id="KW-1185">Reference proteome</keyword>
<keyword evidence="1" id="KW-0812">Transmembrane</keyword>